<dbReference type="InterPro" id="IPR045210">
    <property type="entry name" value="RING-Ubox_PUB"/>
</dbReference>
<dbReference type="OMA" id="CLWCEER"/>
<dbReference type="Proteomes" id="UP000825935">
    <property type="component" value="Chromosome 13"/>
</dbReference>
<dbReference type="PROSITE" id="PS51698">
    <property type="entry name" value="U_BOX"/>
    <property type="match status" value="1"/>
</dbReference>
<dbReference type="SUPFAM" id="SSF48371">
    <property type="entry name" value="ARM repeat"/>
    <property type="match status" value="1"/>
</dbReference>
<gene>
    <name evidence="9" type="ORF">KP509_13G074400</name>
</gene>
<accession>A0A8T2TGZ7</accession>
<feature type="domain" description="U-box" evidence="8">
    <location>
        <begin position="281"/>
        <end position="355"/>
    </location>
</feature>
<organism evidence="9 10">
    <name type="scientific">Ceratopteris richardii</name>
    <name type="common">Triangle waterfern</name>
    <dbReference type="NCBI Taxonomy" id="49495"/>
    <lineage>
        <taxon>Eukaryota</taxon>
        <taxon>Viridiplantae</taxon>
        <taxon>Streptophyta</taxon>
        <taxon>Embryophyta</taxon>
        <taxon>Tracheophyta</taxon>
        <taxon>Polypodiopsida</taxon>
        <taxon>Polypodiidae</taxon>
        <taxon>Polypodiales</taxon>
        <taxon>Pteridineae</taxon>
        <taxon>Pteridaceae</taxon>
        <taxon>Parkerioideae</taxon>
        <taxon>Ceratopteris</taxon>
    </lineage>
</organism>
<dbReference type="AlphaFoldDB" id="A0A8T2TGZ7"/>
<dbReference type="OrthoDB" id="10064100at2759"/>
<dbReference type="Pfam" id="PF25598">
    <property type="entry name" value="ARM_PUB"/>
    <property type="match status" value="1"/>
</dbReference>
<keyword evidence="10" id="KW-1185">Reference proteome</keyword>
<evidence type="ECO:0000256" key="3">
    <source>
        <dbReference type="ARBA" id="ARBA00012483"/>
    </source>
</evidence>
<dbReference type="InterPro" id="IPR011989">
    <property type="entry name" value="ARM-like"/>
</dbReference>
<evidence type="ECO:0000256" key="4">
    <source>
        <dbReference type="ARBA" id="ARBA00022679"/>
    </source>
</evidence>
<dbReference type="Gene3D" id="1.25.10.10">
    <property type="entry name" value="Leucine-rich Repeat Variant"/>
    <property type="match status" value="2"/>
</dbReference>
<dbReference type="Gene3D" id="3.30.40.10">
    <property type="entry name" value="Zinc/RING finger domain, C3HC4 (zinc finger)"/>
    <property type="match status" value="1"/>
</dbReference>
<evidence type="ECO:0000256" key="6">
    <source>
        <dbReference type="ARBA" id="ARBA00022786"/>
    </source>
</evidence>
<dbReference type="InterPro" id="IPR058678">
    <property type="entry name" value="ARM_PUB"/>
</dbReference>
<sequence>MSNPSRHKRRHFGVPLVPPLESSGCSLIKSLINLANDIVNSSAARSHKAAQSALFVSQRRNAFAMVRKVKILLIFFEEVRDTSSILPPSAILCFGELHVVLQGVKLLLDDCVESSRMWLMLENHRLSEGFHRLTLNIATSLEILPMSLLDLSCEVREQVGLLLQQARKSQIHLDPDESKLLLKVKSLMSQIERKETPNTMKLREVFTSLGLNSGDECQSELGKLEEELEGSQDTSEEANFLFNDLLSFIRYGKCVLYGVSELQLKEIAESPENPNFCEDVVVPEDFRCPISLDIMTDPVIIATGHTYERSSITRWIEEGNHTCPKSGLMMAHTVLIPNEALRNLIQQWCDEFGISISPSEPINPGIRAPQSTPTSLEATKLTVDFLLLQLSSASAETQRHIAGELRLLAKCGSDNRKVIGEAGAVPLLIPLLSSSDVRTQEHAVTAILNLSIFTTNKEIIVSAGAIDPLVKVLSNSLSSDAARENSAAALFSLTHVADYAELLCQKSEAIDGLLQLLCEGSLRGKRDAASALFNISAYSRNPINVVKSGAVEVLVSLLSPSESDLHIEALSVLAVLAGSPDGCAAIVNLNTIPLLVNLLHSSSPKGKENSVSILLNLCRYVGQPVVKEITDLCSFWPSLHSLANSGTDRARRKASRLWRVIRKMELAPISFFGSN</sequence>
<dbReference type="SMART" id="SM00504">
    <property type="entry name" value="Ubox"/>
    <property type="match status" value="1"/>
</dbReference>
<comment type="catalytic activity">
    <reaction evidence="1">
        <text>S-ubiquitinyl-[E2 ubiquitin-conjugating enzyme]-L-cysteine + [acceptor protein]-L-lysine = [E2 ubiquitin-conjugating enzyme]-L-cysteine + N(6)-ubiquitinyl-[acceptor protein]-L-lysine.</text>
        <dbReference type="EC" id="2.3.2.27"/>
    </reaction>
</comment>
<dbReference type="GO" id="GO:0061630">
    <property type="term" value="F:ubiquitin protein ligase activity"/>
    <property type="evidence" value="ECO:0007669"/>
    <property type="project" value="UniProtKB-EC"/>
</dbReference>
<dbReference type="Pfam" id="PF04564">
    <property type="entry name" value="U-box"/>
    <property type="match status" value="1"/>
</dbReference>
<dbReference type="InterPro" id="IPR003613">
    <property type="entry name" value="Ubox_domain"/>
</dbReference>
<keyword evidence="4" id="KW-0808">Transferase</keyword>
<dbReference type="SUPFAM" id="SSF57850">
    <property type="entry name" value="RING/U-box"/>
    <property type="match status" value="1"/>
</dbReference>
<dbReference type="FunFam" id="3.30.40.10:FF:000562">
    <property type="entry name" value="RING-type E3 ubiquitin transferase"/>
    <property type="match status" value="1"/>
</dbReference>
<dbReference type="PANTHER" id="PTHR23315:SF224">
    <property type="entry name" value="U-BOX DOMAIN-CONTAINING PROTEIN 1"/>
    <property type="match status" value="1"/>
</dbReference>
<dbReference type="PANTHER" id="PTHR23315">
    <property type="entry name" value="U BOX DOMAIN-CONTAINING"/>
    <property type="match status" value="1"/>
</dbReference>
<feature type="repeat" description="ARM" evidence="7">
    <location>
        <begin position="423"/>
        <end position="465"/>
    </location>
</feature>
<comment type="caution">
    <text evidence="9">The sequence shown here is derived from an EMBL/GenBank/DDBJ whole genome shotgun (WGS) entry which is preliminary data.</text>
</comment>
<protein>
    <recommendedName>
        <fullName evidence="3">RING-type E3 ubiquitin transferase</fullName>
        <ecNumber evidence="3">2.3.2.27</ecNumber>
    </recommendedName>
</protein>
<dbReference type="PROSITE" id="PS50176">
    <property type="entry name" value="ARM_REPEAT"/>
    <property type="match status" value="1"/>
</dbReference>
<evidence type="ECO:0000256" key="5">
    <source>
        <dbReference type="ARBA" id="ARBA00022737"/>
    </source>
</evidence>
<keyword evidence="5" id="KW-0677">Repeat</keyword>
<dbReference type="InterPro" id="IPR000225">
    <property type="entry name" value="Armadillo"/>
</dbReference>
<evidence type="ECO:0000256" key="7">
    <source>
        <dbReference type="PROSITE-ProRule" id="PRU00259"/>
    </source>
</evidence>
<comment type="pathway">
    <text evidence="2">Protein modification; protein ubiquitination.</text>
</comment>
<evidence type="ECO:0000313" key="9">
    <source>
        <dbReference type="EMBL" id="KAH7421768.1"/>
    </source>
</evidence>
<dbReference type="InterPro" id="IPR013083">
    <property type="entry name" value="Znf_RING/FYVE/PHD"/>
</dbReference>
<name>A0A8T2TGZ7_CERRI</name>
<dbReference type="CDD" id="cd16664">
    <property type="entry name" value="RING-Ubox_PUB"/>
    <property type="match status" value="1"/>
</dbReference>
<evidence type="ECO:0000256" key="2">
    <source>
        <dbReference type="ARBA" id="ARBA00004906"/>
    </source>
</evidence>
<dbReference type="InterPro" id="IPR057623">
    <property type="entry name" value="PUB12-19-like_N"/>
</dbReference>
<reference evidence="9" key="1">
    <citation type="submission" date="2021-08" db="EMBL/GenBank/DDBJ databases">
        <title>WGS assembly of Ceratopteris richardii.</title>
        <authorList>
            <person name="Marchant D.B."/>
            <person name="Chen G."/>
            <person name="Jenkins J."/>
            <person name="Shu S."/>
            <person name="Leebens-Mack J."/>
            <person name="Grimwood J."/>
            <person name="Schmutz J."/>
            <person name="Soltis P."/>
            <person name="Soltis D."/>
            <person name="Chen Z.-H."/>
        </authorList>
    </citation>
    <scope>NUCLEOTIDE SEQUENCE</scope>
    <source>
        <strain evidence="9">Whitten #5841</strain>
        <tissue evidence="9">Leaf</tissue>
    </source>
</reference>
<dbReference type="Pfam" id="PF25368">
    <property type="entry name" value="PUB10_N"/>
    <property type="match status" value="1"/>
</dbReference>
<dbReference type="InterPro" id="IPR016024">
    <property type="entry name" value="ARM-type_fold"/>
</dbReference>
<proteinExistence type="predicted"/>
<evidence type="ECO:0000256" key="1">
    <source>
        <dbReference type="ARBA" id="ARBA00000900"/>
    </source>
</evidence>
<keyword evidence="6" id="KW-0833">Ubl conjugation pathway</keyword>
<dbReference type="EC" id="2.3.2.27" evidence="3"/>
<dbReference type="SMART" id="SM00185">
    <property type="entry name" value="ARM"/>
    <property type="match status" value="5"/>
</dbReference>
<evidence type="ECO:0000259" key="8">
    <source>
        <dbReference type="PROSITE" id="PS51698"/>
    </source>
</evidence>
<dbReference type="GO" id="GO:0016567">
    <property type="term" value="P:protein ubiquitination"/>
    <property type="evidence" value="ECO:0007669"/>
    <property type="project" value="InterPro"/>
</dbReference>
<dbReference type="EMBL" id="CM035418">
    <property type="protein sequence ID" value="KAH7421768.1"/>
    <property type="molecule type" value="Genomic_DNA"/>
</dbReference>
<evidence type="ECO:0000313" key="10">
    <source>
        <dbReference type="Proteomes" id="UP000825935"/>
    </source>
</evidence>